<feature type="transmembrane region" description="Helical" evidence="1">
    <location>
        <begin position="19"/>
        <end position="38"/>
    </location>
</feature>
<feature type="transmembrane region" description="Helical" evidence="1">
    <location>
        <begin position="95"/>
        <end position="119"/>
    </location>
</feature>
<sequence length="280" mass="29070">SPLAVAQSAIRYRGEPLTLLWAVCGGAAIAFAAMWITLRGLTRRSARELLSGEAGGGLSAGPRAAARWTWTAAGVASVVAAGAIVALTAGKHRPAVGAFFAAGALLLVAGIAFFGAILGRAARAGGRRMTLGRLAVRNTGRRRGRSLTVAGLLACGSFLVISVGAFRLGPPGDPYRRQSGTGGFALFGVSALPVFRDLNTPPGRKAYALEPADMEGVRVVAMRARDGDDASCLNLNRAQRPQLLGVPVEELRSRGAFTFARTDPAIDSEHPWGLLDTQLG</sequence>
<evidence type="ECO:0000256" key="1">
    <source>
        <dbReference type="SAM" id="Phobius"/>
    </source>
</evidence>
<keyword evidence="1" id="KW-0472">Membrane</keyword>
<name>X0TAJ7_9ZZZZ</name>
<dbReference type="AlphaFoldDB" id="X0TAJ7"/>
<protein>
    <submittedName>
        <fullName evidence="2">Uncharacterized protein</fullName>
    </submittedName>
</protein>
<keyword evidence="1" id="KW-1133">Transmembrane helix</keyword>
<feature type="transmembrane region" description="Helical" evidence="1">
    <location>
        <begin position="147"/>
        <end position="166"/>
    </location>
</feature>
<evidence type="ECO:0000313" key="2">
    <source>
        <dbReference type="EMBL" id="GAF90503.1"/>
    </source>
</evidence>
<accession>X0TAJ7</accession>
<feature type="transmembrane region" description="Helical" evidence="1">
    <location>
        <begin position="68"/>
        <end position="89"/>
    </location>
</feature>
<gene>
    <name evidence="2" type="ORF">S01H1_27523</name>
</gene>
<proteinExistence type="predicted"/>
<feature type="non-terminal residue" evidence="2">
    <location>
        <position position="1"/>
    </location>
</feature>
<keyword evidence="1" id="KW-0812">Transmembrane</keyword>
<feature type="non-terminal residue" evidence="2">
    <location>
        <position position="280"/>
    </location>
</feature>
<comment type="caution">
    <text evidence="2">The sequence shown here is derived from an EMBL/GenBank/DDBJ whole genome shotgun (WGS) entry which is preliminary data.</text>
</comment>
<reference evidence="2" key="1">
    <citation type="journal article" date="2014" name="Front. Microbiol.">
        <title>High frequency of phylogenetically diverse reductive dehalogenase-homologous genes in deep subseafloor sedimentary metagenomes.</title>
        <authorList>
            <person name="Kawai M."/>
            <person name="Futagami T."/>
            <person name="Toyoda A."/>
            <person name="Takaki Y."/>
            <person name="Nishi S."/>
            <person name="Hori S."/>
            <person name="Arai W."/>
            <person name="Tsubouchi T."/>
            <person name="Morono Y."/>
            <person name="Uchiyama I."/>
            <person name="Ito T."/>
            <person name="Fujiyama A."/>
            <person name="Inagaki F."/>
            <person name="Takami H."/>
        </authorList>
    </citation>
    <scope>NUCLEOTIDE SEQUENCE</scope>
    <source>
        <strain evidence="2">Expedition CK06-06</strain>
    </source>
</reference>
<dbReference type="EMBL" id="BARS01016765">
    <property type="protein sequence ID" value="GAF90503.1"/>
    <property type="molecule type" value="Genomic_DNA"/>
</dbReference>
<organism evidence="2">
    <name type="scientific">marine sediment metagenome</name>
    <dbReference type="NCBI Taxonomy" id="412755"/>
    <lineage>
        <taxon>unclassified sequences</taxon>
        <taxon>metagenomes</taxon>
        <taxon>ecological metagenomes</taxon>
    </lineage>
</organism>